<name>A0A9Q1J2N2_SYNKA</name>
<dbReference type="AlphaFoldDB" id="A0A9Q1J2N2"/>
<comment type="caution">
    <text evidence="1">The sequence shown here is derived from an EMBL/GenBank/DDBJ whole genome shotgun (WGS) entry which is preliminary data.</text>
</comment>
<sequence>MAKLGGHGDGEDETNLWCIGNAVRDWKQTSVPRGQAGGSESLLITSCPGPRPAAQPALIPSQDDFCAFPEKNERCKS</sequence>
<protein>
    <submittedName>
        <fullName evidence="1">Uncharacterized protein</fullName>
    </submittedName>
</protein>
<keyword evidence="2" id="KW-1185">Reference proteome</keyword>
<organism evidence="1 2">
    <name type="scientific">Synaphobranchus kaupii</name>
    <name type="common">Kaup's arrowtooth eel</name>
    <dbReference type="NCBI Taxonomy" id="118154"/>
    <lineage>
        <taxon>Eukaryota</taxon>
        <taxon>Metazoa</taxon>
        <taxon>Chordata</taxon>
        <taxon>Craniata</taxon>
        <taxon>Vertebrata</taxon>
        <taxon>Euteleostomi</taxon>
        <taxon>Actinopterygii</taxon>
        <taxon>Neopterygii</taxon>
        <taxon>Teleostei</taxon>
        <taxon>Anguilliformes</taxon>
        <taxon>Synaphobranchidae</taxon>
        <taxon>Synaphobranchus</taxon>
    </lineage>
</organism>
<accession>A0A9Q1J2N2</accession>
<dbReference type="Proteomes" id="UP001152622">
    <property type="component" value="Chromosome 4"/>
</dbReference>
<evidence type="ECO:0000313" key="1">
    <source>
        <dbReference type="EMBL" id="KAJ8363528.1"/>
    </source>
</evidence>
<evidence type="ECO:0000313" key="2">
    <source>
        <dbReference type="Proteomes" id="UP001152622"/>
    </source>
</evidence>
<proteinExistence type="predicted"/>
<dbReference type="EMBL" id="JAINUF010000004">
    <property type="protein sequence ID" value="KAJ8363528.1"/>
    <property type="molecule type" value="Genomic_DNA"/>
</dbReference>
<gene>
    <name evidence="1" type="ORF">SKAU_G00123590</name>
</gene>
<reference evidence="1" key="1">
    <citation type="journal article" date="2023" name="Science">
        <title>Genome structures resolve the early diversification of teleost fishes.</title>
        <authorList>
            <person name="Parey E."/>
            <person name="Louis A."/>
            <person name="Montfort J."/>
            <person name="Bouchez O."/>
            <person name="Roques C."/>
            <person name="Iampietro C."/>
            <person name="Lluch J."/>
            <person name="Castinel A."/>
            <person name="Donnadieu C."/>
            <person name="Desvignes T."/>
            <person name="Floi Bucao C."/>
            <person name="Jouanno E."/>
            <person name="Wen M."/>
            <person name="Mejri S."/>
            <person name="Dirks R."/>
            <person name="Jansen H."/>
            <person name="Henkel C."/>
            <person name="Chen W.J."/>
            <person name="Zahm M."/>
            <person name="Cabau C."/>
            <person name="Klopp C."/>
            <person name="Thompson A.W."/>
            <person name="Robinson-Rechavi M."/>
            <person name="Braasch I."/>
            <person name="Lecointre G."/>
            <person name="Bobe J."/>
            <person name="Postlethwait J.H."/>
            <person name="Berthelot C."/>
            <person name="Roest Crollius H."/>
            <person name="Guiguen Y."/>
        </authorList>
    </citation>
    <scope>NUCLEOTIDE SEQUENCE</scope>
    <source>
        <strain evidence="1">WJC10195</strain>
    </source>
</reference>